<proteinExistence type="inferred from homology"/>
<accession>X1TS37</accession>
<sequence>GLNSPFTKGLPEEAPFDKIIAAAAAEKIPKAWKKQLKVGGRLVTPVGSSIWFLEKVGKNKFKEKEFPGFAFVPLVSKQ</sequence>
<evidence type="ECO:0000256" key="3">
    <source>
        <dbReference type="ARBA" id="ARBA00011890"/>
    </source>
</evidence>
<comment type="subcellular location">
    <subcellularLocation>
        <location evidence="1">Cytoplasm</location>
    </subcellularLocation>
</comment>
<dbReference type="Pfam" id="PF01135">
    <property type="entry name" value="PCMT"/>
    <property type="match status" value="1"/>
</dbReference>
<comment type="caution">
    <text evidence="8">The sequence shown here is derived from an EMBL/GenBank/DDBJ whole genome shotgun (WGS) entry which is preliminary data.</text>
</comment>
<keyword evidence="6" id="KW-0808">Transferase</keyword>
<evidence type="ECO:0000256" key="6">
    <source>
        <dbReference type="ARBA" id="ARBA00022679"/>
    </source>
</evidence>
<reference evidence="8" key="1">
    <citation type="journal article" date="2014" name="Front. Microbiol.">
        <title>High frequency of phylogenetically diverse reductive dehalogenase-homologous genes in deep subseafloor sedimentary metagenomes.</title>
        <authorList>
            <person name="Kawai M."/>
            <person name="Futagami T."/>
            <person name="Toyoda A."/>
            <person name="Takaki Y."/>
            <person name="Nishi S."/>
            <person name="Hori S."/>
            <person name="Arai W."/>
            <person name="Tsubouchi T."/>
            <person name="Morono Y."/>
            <person name="Uchiyama I."/>
            <person name="Ito T."/>
            <person name="Fujiyama A."/>
            <person name="Inagaki F."/>
            <person name="Takami H."/>
        </authorList>
    </citation>
    <scope>NUCLEOTIDE SEQUENCE</scope>
    <source>
        <strain evidence="8">Expedition CK06-06</strain>
    </source>
</reference>
<evidence type="ECO:0000256" key="7">
    <source>
        <dbReference type="ARBA" id="ARBA00022691"/>
    </source>
</evidence>
<feature type="non-terminal residue" evidence="8">
    <location>
        <position position="1"/>
    </location>
</feature>
<dbReference type="EC" id="2.1.1.77" evidence="3"/>
<dbReference type="GO" id="GO:0032259">
    <property type="term" value="P:methylation"/>
    <property type="evidence" value="ECO:0007669"/>
    <property type="project" value="UniProtKB-KW"/>
</dbReference>
<keyword evidence="7" id="KW-0949">S-adenosyl-L-methionine</keyword>
<name>X1TS37_9ZZZZ</name>
<evidence type="ECO:0000256" key="4">
    <source>
        <dbReference type="ARBA" id="ARBA00022490"/>
    </source>
</evidence>
<dbReference type="GO" id="GO:0005737">
    <property type="term" value="C:cytoplasm"/>
    <property type="evidence" value="ECO:0007669"/>
    <property type="project" value="UniProtKB-SubCell"/>
</dbReference>
<comment type="similarity">
    <text evidence="2">Belongs to the methyltransferase superfamily. L-isoaspartyl/D-aspartyl protein methyltransferase family.</text>
</comment>
<keyword evidence="5" id="KW-0489">Methyltransferase</keyword>
<keyword evidence="4" id="KW-0963">Cytoplasm</keyword>
<dbReference type="PANTHER" id="PTHR11579:SF0">
    <property type="entry name" value="PROTEIN-L-ISOASPARTATE(D-ASPARTATE) O-METHYLTRANSFERASE"/>
    <property type="match status" value="1"/>
</dbReference>
<evidence type="ECO:0000313" key="8">
    <source>
        <dbReference type="EMBL" id="GAI94196.1"/>
    </source>
</evidence>
<dbReference type="InterPro" id="IPR000682">
    <property type="entry name" value="PCMT"/>
</dbReference>
<organism evidence="8">
    <name type="scientific">marine sediment metagenome</name>
    <dbReference type="NCBI Taxonomy" id="412755"/>
    <lineage>
        <taxon>unclassified sequences</taxon>
        <taxon>metagenomes</taxon>
        <taxon>ecological metagenomes</taxon>
    </lineage>
</organism>
<dbReference type="EMBL" id="BARW01018035">
    <property type="protein sequence ID" value="GAI94196.1"/>
    <property type="molecule type" value="Genomic_DNA"/>
</dbReference>
<evidence type="ECO:0000256" key="2">
    <source>
        <dbReference type="ARBA" id="ARBA00005369"/>
    </source>
</evidence>
<protein>
    <recommendedName>
        <fullName evidence="3">protein-L-isoaspartate(D-aspartate) O-methyltransferase</fullName>
        <ecNumber evidence="3">2.1.1.77</ecNumber>
    </recommendedName>
</protein>
<dbReference type="Gene3D" id="3.40.50.150">
    <property type="entry name" value="Vaccinia Virus protein VP39"/>
    <property type="match status" value="1"/>
</dbReference>
<gene>
    <name evidence="8" type="ORF">S12H4_30969</name>
</gene>
<dbReference type="PANTHER" id="PTHR11579">
    <property type="entry name" value="PROTEIN-L-ISOASPARTATE O-METHYLTRANSFERASE"/>
    <property type="match status" value="1"/>
</dbReference>
<dbReference type="GO" id="GO:0004719">
    <property type="term" value="F:protein-L-isoaspartate (D-aspartate) O-methyltransferase activity"/>
    <property type="evidence" value="ECO:0007669"/>
    <property type="project" value="UniProtKB-EC"/>
</dbReference>
<dbReference type="AlphaFoldDB" id="X1TS37"/>
<evidence type="ECO:0000256" key="5">
    <source>
        <dbReference type="ARBA" id="ARBA00022603"/>
    </source>
</evidence>
<dbReference type="InterPro" id="IPR029063">
    <property type="entry name" value="SAM-dependent_MTases_sf"/>
</dbReference>
<dbReference type="SUPFAM" id="SSF53335">
    <property type="entry name" value="S-adenosyl-L-methionine-dependent methyltransferases"/>
    <property type="match status" value="1"/>
</dbReference>
<evidence type="ECO:0000256" key="1">
    <source>
        <dbReference type="ARBA" id="ARBA00004496"/>
    </source>
</evidence>